<comment type="caution">
    <text evidence="3">The sequence shown here is derived from an EMBL/GenBank/DDBJ whole genome shotgun (WGS) entry which is preliminary data.</text>
</comment>
<keyword evidence="1" id="KW-0227">DNA damage</keyword>
<dbReference type="GO" id="GO:0006281">
    <property type="term" value="P:DNA repair"/>
    <property type="evidence" value="ECO:0007669"/>
    <property type="project" value="InterPro"/>
</dbReference>
<evidence type="ECO:0000313" key="4">
    <source>
        <dbReference type="Proteomes" id="UP000540787"/>
    </source>
</evidence>
<dbReference type="InterPro" id="IPR050356">
    <property type="entry name" value="SulA_CellDiv_inhibitor"/>
</dbReference>
<accession>A0A7W9X211</accession>
<reference evidence="3 4" key="1">
    <citation type="submission" date="2020-08" db="EMBL/GenBank/DDBJ databases">
        <title>The Agave Microbiome: Exploring the role of microbial communities in plant adaptations to desert environments.</title>
        <authorList>
            <person name="Partida-Martinez L.P."/>
        </authorList>
    </citation>
    <scope>NUCLEOTIDE SEQUENCE [LARGE SCALE GENOMIC DNA]</scope>
    <source>
        <strain evidence="3 4">AT3.2</strain>
    </source>
</reference>
<dbReference type="Proteomes" id="UP000540787">
    <property type="component" value="Unassembled WGS sequence"/>
</dbReference>
<dbReference type="EMBL" id="JACHBX010000003">
    <property type="protein sequence ID" value="MBB6134958.1"/>
    <property type="molecule type" value="Genomic_DNA"/>
</dbReference>
<dbReference type="PANTHER" id="PTHR35369:SF2">
    <property type="entry name" value="BLR3025 PROTEIN"/>
    <property type="match status" value="1"/>
</dbReference>
<dbReference type="SUPFAM" id="SSF56672">
    <property type="entry name" value="DNA/RNA polymerases"/>
    <property type="match status" value="1"/>
</dbReference>
<sequence length="512" mass="57047">MRLWIGLYLPQLPLEVFSPRWCNSSSNGGGADGADADNAAAGDPGIVVLEQERVMALSKAAHIEGVLPGMRRGGVLMLMPDARIVQRSHEREAEALQAVAMAMLQYTPQVALAEEATLLLDIGASLRLFGGIRQLCAQVRANLRTLGFTGCIACAPTARGAWLLARRNAGRAVKMDSLVRRLNRLPVSLLPPARPFAAWFDGLGCRRLDELQRLPRPGLQRRCGRALLDMLDAAYGHSPELLQWIEPPERFQARLELFDRLEHADLLLAGAHHLVLQMTGWLCARQLAVERILLLLEHERGRVACPPTAVEVALAEPTWRDEHLMRLLRERLGKLELVAPVIGIRLEAQQLQAMAPPTDSLFPDPGGSEEDRMRMIELLVARLGPENVLQALPHADYRPEIANAWVPVHQKVSAAVRAAQMPPDVQSLPRPSWLLAKPLALLMRDHRPFYGSPLRVASNPERIEAGWWSQTQTRDYFIAEGKDHALYWIYRERINGSGEDAAPRWFLHGLFG</sequence>
<organism evidence="3 4">
    <name type="scientific">Massilia aurea</name>
    <dbReference type="NCBI Taxonomy" id="373040"/>
    <lineage>
        <taxon>Bacteria</taxon>
        <taxon>Pseudomonadati</taxon>
        <taxon>Pseudomonadota</taxon>
        <taxon>Betaproteobacteria</taxon>
        <taxon>Burkholderiales</taxon>
        <taxon>Oxalobacteraceae</taxon>
        <taxon>Telluria group</taxon>
        <taxon>Massilia</taxon>
    </lineage>
</organism>
<gene>
    <name evidence="3" type="ORF">HD842_003116</name>
</gene>
<name>A0A7W9X211_9BURK</name>
<evidence type="ECO:0000313" key="3">
    <source>
        <dbReference type="EMBL" id="MBB6134958.1"/>
    </source>
</evidence>
<protein>
    <submittedName>
        <fullName evidence="3">Protein ImuB</fullName>
    </submittedName>
</protein>
<keyword evidence="4" id="KW-1185">Reference proteome</keyword>
<dbReference type="PANTHER" id="PTHR35369">
    <property type="entry name" value="BLR3025 PROTEIN-RELATED"/>
    <property type="match status" value="1"/>
</dbReference>
<dbReference type="CDD" id="cd03468">
    <property type="entry name" value="PolY_like"/>
    <property type="match status" value="1"/>
</dbReference>
<proteinExistence type="predicted"/>
<evidence type="ECO:0000259" key="2">
    <source>
        <dbReference type="Pfam" id="PF00817"/>
    </source>
</evidence>
<dbReference type="InterPro" id="IPR043502">
    <property type="entry name" value="DNA/RNA_pol_sf"/>
</dbReference>
<dbReference type="InterPro" id="IPR001126">
    <property type="entry name" value="UmuC"/>
</dbReference>
<dbReference type="RefSeq" id="WP_183555612.1">
    <property type="nucleotide sequence ID" value="NZ_JACHBX010000003.1"/>
</dbReference>
<dbReference type="Pfam" id="PF00817">
    <property type="entry name" value="IMS"/>
    <property type="match status" value="1"/>
</dbReference>
<evidence type="ECO:0000256" key="1">
    <source>
        <dbReference type="ARBA" id="ARBA00022763"/>
    </source>
</evidence>
<feature type="domain" description="UmuC" evidence="2">
    <location>
        <begin position="46"/>
        <end position="164"/>
    </location>
</feature>
<dbReference type="AlphaFoldDB" id="A0A7W9X211"/>